<dbReference type="Pfam" id="PF00106">
    <property type="entry name" value="adh_short"/>
    <property type="match status" value="1"/>
</dbReference>
<evidence type="ECO:0000256" key="1">
    <source>
        <dbReference type="RuleBase" id="RU000363"/>
    </source>
</evidence>
<dbReference type="GeneID" id="9811079"/>
<gene>
    <name evidence="2" type="ORF">GCK72_006466</name>
</gene>
<dbReference type="PANTHER" id="PTHR43544">
    <property type="entry name" value="SHORT-CHAIN DEHYDROGENASE/REDUCTASE"/>
    <property type="match status" value="1"/>
</dbReference>
<dbReference type="PRINTS" id="PR00080">
    <property type="entry name" value="SDRFAMILY"/>
</dbReference>
<evidence type="ECO:0000313" key="3">
    <source>
        <dbReference type="Proteomes" id="UP000483820"/>
    </source>
</evidence>
<name>A0A6A5HGT8_CAERE</name>
<dbReference type="AlphaFoldDB" id="A0A6A5HGT8"/>
<dbReference type="GO" id="GO:0005737">
    <property type="term" value="C:cytoplasm"/>
    <property type="evidence" value="ECO:0007669"/>
    <property type="project" value="TreeGrafter"/>
</dbReference>
<dbReference type="Proteomes" id="UP000483820">
    <property type="component" value="Chromosome II"/>
</dbReference>
<dbReference type="InterPro" id="IPR002347">
    <property type="entry name" value="SDR_fam"/>
</dbReference>
<dbReference type="SUPFAM" id="SSF51735">
    <property type="entry name" value="NAD(P)-binding Rossmann-fold domains"/>
    <property type="match status" value="1"/>
</dbReference>
<dbReference type="RefSeq" id="XP_003113767.2">
    <property type="nucleotide sequence ID" value="XM_003113719.2"/>
</dbReference>
<comment type="similarity">
    <text evidence="1">Belongs to the short-chain dehydrogenases/reductases (SDR) family.</text>
</comment>
<accession>A0A6A5HGT8</accession>
<sequence length="279" mass="30980">MATAPKYELKGNLRMRDEPDPEVEARPQKIPKTVMVTGANRGIGLGLVQHFLEYDGIELLIATCRNPEKADELNKLKDDKRLHIIALDVDDDDSIKKVFDEVSSLVSSNGLNVLINNAGILLPYEVDGPMICRKTMLKQLETNSVSVAIVTQTFLPLLKIASSLEEGEEVRIDRAAIINISSTMASIAKNDGCFSGPMTAYRMSKSALNSFSRQSFMELSKYHILVTSFCPGWVRTDMGGENADLDVNESTRTLSANILRLDSRNNGLYFDRFLHPIPN</sequence>
<dbReference type="PRINTS" id="PR00081">
    <property type="entry name" value="GDHRDH"/>
</dbReference>
<dbReference type="EMBL" id="WUAV01000002">
    <property type="protein sequence ID" value="KAF1766509.1"/>
    <property type="molecule type" value="Genomic_DNA"/>
</dbReference>
<dbReference type="PANTHER" id="PTHR43544:SF16">
    <property type="entry name" value="DEHYDROGENASES, SHORT CHAIN"/>
    <property type="match status" value="1"/>
</dbReference>
<dbReference type="CDD" id="cd05325">
    <property type="entry name" value="carb_red_sniffer_like_SDR_c"/>
    <property type="match status" value="1"/>
</dbReference>
<proteinExistence type="inferred from homology"/>
<dbReference type="KEGG" id="crq:GCK72_006466"/>
<evidence type="ECO:0000313" key="2">
    <source>
        <dbReference type="EMBL" id="KAF1766509.1"/>
    </source>
</evidence>
<comment type="caution">
    <text evidence="2">The sequence shown here is derived from an EMBL/GenBank/DDBJ whole genome shotgun (WGS) entry which is preliminary data.</text>
</comment>
<protein>
    <submittedName>
        <fullName evidence="2">Uncharacterized protein</fullName>
    </submittedName>
</protein>
<dbReference type="InterPro" id="IPR051468">
    <property type="entry name" value="Fungal_SecMetab_SDRs"/>
</dbReference>
<reference evidence="2 3" key="1">
    <citation type="submission" date="2019-12" db="EMBL/GenBank/DDBJ databases">
        <title>Chromosome-level assembly of the Caenorhabditis remanei genome.</title>
        <authorList>
            <person name="Teterina A.A."/>
            <person name="Willis J.H."/>
            <person name="Phillips P.C."/>
        </authorList>
    </citation>
    <scope>NUCLEOTIDE SEQUENCE [LARGE SCALE GENOMIC DNA]</scope>
    <source>
        <strain evidence="2 3">PX506</strain>
        <tissue evidence="2">Whole organism</tissue>
    </source>
</reference>
<dbReference type="GO" id="GO:0016491">
    <property type="term" value="F:oxidoreductase activity"/>
    <property type="evidence" value="ECO:0007669"/>
    <property type="project" value="TreeGrafter"/>
</dbReference>
<dbReference type="InterPro" id="IPR036291">
    <property type="entry name" value="NAD(P)-bd_dom_sf"/>
</dbReference>
<dbReference type="Gene3D" id="3.40.50.720">
    <property type="entry name" value="NAD(P)-binding Rossmann-like Domain"/>
    <property type="match status" value="1"/>
</dbReference>
<dbReference type="CTD" id="9811079"/>
<organism evidence="2 3">
    <name type="scientific">Caenorhabditis remanei</name>
    <name type="common">Caenorhabditis vulgaris</name>
    <dbReference type="NCBI Taxonomy" id="31234"/>
    <lineage>
        <taxon>Eukaryota</taxon>
        <taxon>Metazoa</taxon>
        <taxon>Ecdysozoa</taxon>
        <taxon>Nematoda</taxon>
        <taxon>Chromadorea</taxon>
        <taxon>Rhabditida</taxon>
        <taxon>Rhabditina</taxon>
        <taxon>Rhabditomorpha</taxon>
        <taxon>Rhabditoidea</taxon>
        <taxon>Rhabditidae</taxon>
        <taxon>Peloderinae</taxon>
        <taxon>Caenorhabditis</taxon>
    </lineage>
</organism>